<evidence type="ECO:0000256" key="1">
    <source>
        <dbReference type="SAM" id="MobiDB-lite"/>
    </source>
</evidence>
<comment type="caution">
    <text evidence="3">The sequence shown here is derived from an EMBL/GenBank/DDBJ whole genome shotgun (WGS) entry which is preliminary data.</text>
</comment>
<evidence type="ECO:0000313" key="4">
    <source>
        <dbReference type="Proteomes" id="UP001607303"/>
    </source>
</evidence>
<feature type="region of interest" description="Disordered" evidence="1">
    <location>
        <begin position="32"/>
        <end position="81"/>
    </location>
</feature>
<feature type="compositionally biased region" description="Low complexity" evidence="1">
    <location>
        <begin position="69"/>
        <end position="81"/>
    </location>
</feature>
<reference evidence="3 4" key="1">
    <citation type="journal article" date="2024" name="Ann. Entomol. Soc. Am.">
        <title>Genomic analyses of the southern and eastern yellowjacket wasps (Hymenoptera: Vespidae) reveal evolutionary signatures of social life.</title>
        <authorList>
            <person name="Catto M.A."/>
            <person name="Caine P.B."/>
            <person name="Orr S.E."/>
            <person name="Hunt B.G."/>
            <person name="Goodisman M.A.D."/>
        </authorList>
    </citation>
    <scope>NUCLEOTIDE SEQUENCE [LARGE SCALE GENOMIC DNA]</scope>
    <source>
        <strain evidence="3">232</strain>
        <tissue evidence="3">Head and thorax</tissue>
    </source>
</reference>
<keyword evidence="2" id="KW-0472">Membrane</keyword>
<feature type="compositionally biased region" description="Polar residues" evidence="1">
    <location>
        <begin position="35"/>
        <end position="47"/>
    </location>
</feature>
<feature type="region of interest" description="Disordered" evidence="1">
    <location>
        <begin position="119"/>
        <end position="142"/>
    </location>
</feature>
<proteinExistence type="predicted"/>
<name>A0ABD2CAJ1_VESMC</name>
<organism evidence="3 4">
    <name type="scientific">Vespula maculifrons</name>
    <name type="common">Eastern yellow jacket</name>
    <name type="synonym">Wasp</name>
    <dbReference type="NCBI Taxonomy" id="7453"/>
    <lineage>
        <taxon>Eukaryota</taxon>
        <taxon>Metazoa</taxon>
        <taxon>Ecdysozoa</taxon>
        <taxon>Arthropoda</taxon>
        <taxon>Hexapoda</taxon>
        <taxon>Insecta</taxon>
        <taxon>Pterygota</taxon>
        <taxon>Neoptera</taxon>
        <taxon>Endopterygota</taxon>
        <taxon>Hymenoptera</taxon>
        <taxon>Apocrita</taxon>
        <taxon>Aculeata</taxon>
        <taxon>Vespoidea</taxon>
        <taxon>Vespidae</taxon>
        <taxon>Vespinae</taxon>
        <taxon>Vespula</taxon>
    </lineage>
</organism>
<dbReference type="EMBL" id="JAYRBN010000059">
    <property type="protein sequence ID" value="KAL2741303.1"/>
    <property type="molecule type" value="Genomic_DNA"/>
</dbReference>
<keyword evidence="2" id="KW-0812">Transmembrane</keyword>
<evidence type="ECO:0000256" key="2">
    <source>
        <dbReference type="SAM" id="Phobius"/>
    </source>
</evidence>
<feature type="compositionally biased region" description="Basic and acidic residues" evidence="1">
    <location>
        <begin position="125"/>
        <end position="134"/>
    </location>
</feature>
<feature type="transmembrane region" description="Helical" evidence="2">
    <location>
        <begin position="81"/>
        <end position="101"/>
    </location>
</feature>
<protein>
    <submittedName>
        <fullName evidence="3">Uncharacterized protein</fullName>
    </submittedName>
</protein>
<accession>A0ABD2CAJ1</accession>
<dbReference type="AlphaFoldDB" id="A0ABD2CAJ1"/>
<sequence length="142" mass="15262">MDKAEVSIQSCRGEAAAVAHQQMHHELNGVEARSSLPSTLTHSSNPRRPNGSRPIGDDLRAGHGCWDRSSSSSSSSNSSSHSSLVVVAVIVIVAIVVENSYPWLGFMCRPKENGKHFPGLSLPRDFSRHSDSSKDGGLQEGR</sequence>
<keyword evidence="4" id="KW-1185">Reference proteome</keyword>
<gene>
    <name evidence="3" type="ORF">V1477_010364</name>
</gene>
<evidence type="ECO:0000313" key="3">
    <source>
        <dbReference type="EMBL" id="KAL2741303.1"/>
    </source>
</evidence>
<dbReference type="Proteomes" id="UP001607303">
    <property type="component" value="Unassembled WGS sequence"/>
</dbReference>
<keyword evidence="2" id="KW-1133">Transmembrane helix</keyword>